<dbReference type="InterPro" id="IPR011250">
    <property type="entry name" value="OMP/PagP_B-barrel"/>
</dbReference>
<name>A0A839GKB1_9BACT</name>
<comment type="caution">
    <text evidence="2">The sequence shown here is derived from an EMBL/GenBank/DDBJ whole genome shotgun (WGS) entry which is preliminary data.</text>
</comment>
<reference evidence="2 3" key="1">
    <citation type="submission" date="2020-08" db="EMBL/GenBank/DDBJ databases">
        <title>Genomic Encyclopedia of Type Strains, Phase IV (KMG-IV): sequencing the most valuable type-strain genomes for metagenomic binning, comparative biology and taxonomic classification.</title>
        <authorList>
            <person name="Goeker M."/>
        </authorList>
    </citation>
    <scope>NUCLEOTIDE SEQUENCE [LARGE SCALE GENOMIC DNA]</scope>
    <source>
        <strain evidence="2 3">DSM 29854</strain>
    </source>
</reference>
<accession>A0A839GKB1</accession>
<dbReference type="InterPro" id="IPR021428">
    <property type="entry name" value="DUF3078"/>
</dbReference>
<keyword evidence="3" id="KW-1185">Reference proteome</keyword>
<gene>
    <name evidence="2" type="ORF">FHS90_001940</name>
</gene>
<evidence type="ECO:0000313" key="2">
    <source>
        <dbReference type="EMBL" id="MBA9077229.1"/>
    </source>
</evidence>
<dbReference type="Proteomes" id="UP000563094">
    <property type="component" value="Unassembled WGS sequence"/>
</dbReference>
<dbReference type="Pfam" id="PF11276">
    <property type="entry name" value="DUF3078"/>
    <property type="match status" value="1"/>
</dbReference>
<proteinExistence type="predicted"/>
<protein>
    <recommendedName>
        <fullName evidence="4">DUF3078 domain-containing protein</fullName>
    </recommendedName>
</protein>
<evidence type="ECO:0008006" key="4">
    <source>
        <dbReference type="Google" id="ProtNLM"/>
    </source>
</evidence>
<feature type="chain" id="PRO_5032364565" description="DUF3078 domain-containing protein" evidence="1">
    <location>
        <begin position="21"/>
        <end position="294"/>
    </location>
</feature>
<organism evidence="2 3">
    <name type="scientific">Rufibacter quisquiliarum</name>
    <dbReference type="NCBI Taxonomy" id="1549639"/>
    <lineage>
        <taxon>Bacteria</taxon>
        <taxon>Pseudomonadati</taxon>
        <taxon>Bacteroidota</taxon>
        <taxon>Cytophagia</taxon>
        <taxon>Cytophagales</taxon>
        <taxon>Hymenobacteraceae</taxon>
        <taxon>Rufibacter</taxon>
    </lineage>
</organism>
<sequence length="294" mass="33257">MGKRVLLLSFFLFSFVSLQAQTVADTTWRRSLSTGLNLNQAAFSDNWKAGGVSSIALNTFFNGRANYKWERVSWDNTLQLQYGQLKNKGEGMRKSLDRLYLDTKYGVGFSNDWNVFASANFLSQFTKGYEYDIDDAGNDKLISNFLSPGYLTFALGAEYKPTPNFSLRLSPFAPRFTFLVDENVGENERYGVPPGDKVRTEILSGLVQVDYQKDFAANLNLKLNYISNLNYKRISFDKVDHRVNAVLTAKITRYINVNLMGNVVYDRDQDHSVQYSQSLGLGVMYSLEGISTGQ</sequence>
<evidence type="ECO:0000313" key="3">
    <source>
        <dbReference type="Proteomes" id="UP000563094"/>
    </source>
</evidence>
<dbReference type="EMBL" id="JACJIQ010000006">
    <property type="protein sequence ID" value="MBA9077229.1"/>
    <property type="molecule type" value="Genomic_DNA"/>
</dbReference>
<evidence type="ECO:0000256" key="1">
    <source>
        <dbReference type="SAM" id="SignalP"/>
    </source>
</evidence>
<keyword evidence="1" id="KW-0732">Signal</keyword>
<feature type="signal peptide" evidence="1">
    <location>
        <begin position="1"/>
        <end position="20"/>
    </location>
</feature>
<dbReference type="RefSeq" id="WP_182512824.1">
    <property type="nucleotide sequence ID" value="NZ_JACJIQ010000006.1"/>
</dbReference>
<dbReference type="AlphaFoldDB" id="A0A839GKB1"/>
<dbReference type="SUPFAM" id="SSF56925">
    <property type="entry name" value="OMPA-like"/>
    <property type="match status" value="1"/>
</dbReference>